<dbReference type="Proteomes" id="UP000610966">
    <property type="component" value="Unassembled WGS sequence"/>
</dbReference>
<keyword evidence="2" id="KW-1185">Reference proteome</keyword>
<sequence>MVTVSLPPLATVAHLEAHLDRSLPAAQAELAIRRASAQVRKYTRQTITLVEDDQVEVAGGERVLRVPQRPLVVDADHPLTVVELGDFGGLDYTLVEGRDYERLGNELTRGYPYHPPGRLMGWPWGRVRGVWAPRVRLTYSHGHAEVPDDILDVVLDLAAMTVSNPENLRVEQIEDYSRTYSTETIGGAALTADHKEVLRAYRGGVSSVRLA</sequence>
<dbReference type="AlphaFoldDB" id="A0A8J3VYR4"/>
<reference evidence="1" key="1">
    <citation type="submission" date="2021-01" db="EMBL/GenBank/DDBJ databases">
        <title>Whole genome shotgun sequence of Sphaerimonospora thailandensis NBRC 107569.</title>
        <authorList>
            <person name="Komaki H."/>
            <person name="Tamura T."/>
        </authorList>
    </citation>
    <scope>NUCLEOTIDE SEQUENCE</scope>
    <source>
        <strain evidence="1">NBRC 107569</strain>
    </source>
</reference>
<comment type="caution">
    <text evidence="1">The sequence shown here is derived from an EMBL/GenBank/DDBJ whole genome shotgun (WGS) entry which is preliminary data.</text>
</comment>
<proteinExistence type="predicted"/>
<organism evidence="1 2">
    <name type="scientific">Sphaerimonospora thailandensis</name>
    <dbReference type="NCBI Taxonomy" id="795644"/>
    <lineage>
        <taxon>Bacteria</taxon>
        <taxon>Bacillati</taxon>
        <taxon>Actinomycetota</taxon>
        <taxon>Actinomycetes</taxon>
        <taxon>Streptosporangiales</taxon>
        <taxon>Streptosporangiaceae</taxon>
        <taxon>Sphaerimonospora</taxon>
    </lineage>
</organism>
<gene>
    <name evidence="1" type="ORF">Mth01_25920</name>
</gene>
<accession>A0A8J3VYR4</accession>
<name>A0A8J3VYR4_9ACTN</name>
<evidence type="ECO:0000313" key="1">
    <source>
        <dbReference type="EMBL" id="GIH70339.1"/>
    </source>
</evidence>
<evidence type="ECO:0000313" key="2">
    <source>
        <dbReference type="Proteomes" id="UP000610966"/>
    </source>
</evidence>
<dbReference type="EMBL" id="BOOG01000021">
    <property type="protein sequence ID" value="GIH70339.1"/>
    <property type="molecule type" value="Genomic_DNA"/>
</dbReference>
<protein>
    <submittedName>
        <fullName evidence="1">Uncharacterized protein</fullName>
    </submittedName>
</protein>